<dbReference type="EMBL" id="KZ825375">
    <property type="protein sequence ID" value="RAH42329.1"/>
    <property type="molecule type" value="Genomic_DNA"/>
</dbReference>
<gene>
    <name evidence="1" type="ORF">BO95DRAFT_517219</name>
</gene>
<sequence>MPPVIHCVRHGEGFHNVGGGCYTIPDPRLSLTGENQCESLREGAFRNQSGISLILSSPMCRALQTAALVFQPALTSALQSERILAYPDAQETSSDPCDTGSDPEILRRIVGKEKWPVDLSLVKDDWNQKKAGARYSPSNDAIRARARDARLFLRAKLRELVSNGKDDAEIVLVSHGGFLHYLTADWEDAYRHPGTGWDNCETRAYVFESDFTSDHDEEAWLIETRESRWRRGKEHPMYGKEVQGKLFTTAMERWQGQGLQRPDEVDLDWKTPLITYIYNAA</sequence>
<protein>
    <submittedName>
        <fullName evidence="1">Phosphoglycerate mutase-like protein</fullName>
    </submittedName>
</protein>
<proteinExistence type="predicted"/>
<name>A0ACD1FZB7_9EURO</name>
<evidence type="ECO:0000313" key="1">
    <source>
        <dbReference type="EMBL" id="RAH42329.1"/>
    </source>
</evidence>
<evidence type="ECO:0000313" key="2">
    <source>
        <dbReference type="Proteomes" id="UP000249057"/>
    </source>
</evidence>
<accession>A0ACD1FZB7</accession>
<keyword evidence="2" id="KW-1185">Reference proteome</keyword>
<reference evidence="1" key="1">
    <citation type="submission" date="2018-02" db="EMBL/GenBank/DDBJ databases">
        <title>The genomes of Aspergillus section Nigri reveals drivers in fungal speciation.</title>
        <authorList>
            <consortium name="DOE Joint Genome Institute"/>
            <person name="Vesth T.C."/>
            <person name="Nybo J."/>
            <person name="Theobald S."/>
            <person name="Brandl J."/>
            <person name="Frisvad J.C."/>
            <person name="Nielsen K.F."/>
            <person name="Lyhne E.K."/>
            <person name="Kogle M.E."/>
            <person name="Kuo A."/>
            <person name="Riley R."/>
            <person name="Clum A."/>
            <person name="Nolan M."/>
            <person name="Lipzen A."/>
            <person name="Salamov A."/>
            <person name="Henrissat B."/>
            <person name="Wiebenga A."/>
            <person name="De vries R.P."/>
            <person name="Grigoriev I.V."/>
            <person name="Mortensen U.H."/>
            <person name="Andersen M.R."/>
            <person name="Baker S.E."/>
        </authorList>
    </citation>
    <scope>NUCLEOTIDE SEQUENCE</scope>
    <source>
        <strain evidence="1">CBS 621.78</strain>
    </source>
</reference>
<dbReference type="Proteomes" id="UP000249057">
    <property type="component" value="Unassembled WGS sequence"/>
</dbReference>
<organism evidence="1 2">
    <name type="scientific">Aspergillus brunneoviolaceus CBS 621.78</name>
    <dbReference type="NCBI Taxonomy" id="1450534"/>
    <lineage>
        <taxon>Eukaryota</taxon>
        <taxon>Fungi</taxon>
        <taxon>Dikarya</taxon>
        <taxon>Ascomycota</taxon>
        <taxon>Pezizomycotina</taxon>
        <taxon>Eurotiomycetes</taxon>
        <taxon>Eurotiomycetidae</taxon>
        <taxon>Eurotiales</taxon>
        <taxon>Aspergillaceae</taxon>
        <taxon>Aspergillus</taxon>
        <taxon>Aspergillus subgen. Circumdati</taxon>
    </lineage>
</organism>